<dbReference type="InterPro" id="IPR003795">
    <property type="entry name" value="DUF192"/>
</dbReference>
<evidence type="ECO:0000313" key="2">
    <source>
        <dbReference type="Proteomes" id="UP000231057"/>
    </source>
</evidence>
<accession>A0A2D2Q0Y8</accession>
<dbReference type="OrthoDB" id="9808290at2"/>
<keyword evidence="2" id="KW-1185">Reference proteome</keyword>
<reference evidence="2" key="2">
    <citation type="journal article" date="2022" name="Front. Microbiol.">
        <title>Comparative Genomic Analysis Revealed Distinct Molecular Components and Organization of CO2-Concentrating Mechanism in Thermophilic Cyanobacteria.</title>
        <authorList>
            <person name="Tang J."/>
            <person name="Zhou H."/>
            <person name="Yao D."/>
            <person name="Riaz S."/>
            <person name="You D."/>
            <person name="Klepacz-Smolka A."/>
            <person name="Daroch M."/>
        </authorList>
    </citation>
    <scope>NUCLEOTIDE SEQUENCE [LARGE SCALE GENOMIC DNA]</scope>
    <source>
        <strain evidence="2">PCC 6715</strain>
    </source>
</reference>
<organism evidence="1 2">
    <name type="scientific">Parathermosynechococcus lividus PCC 6715</name>
    <dbReference type="NCBI Taxonomy" id="1917166"/>
    <lineage>
        <taxon>Bacteria</taxon>
        <taxon>Bacillati</taxon>
        <taxon>Cyanobacteriota</taxon>
        <taxon>Cyanophyceae</taxon>
        <taxon>Acaryochloridales</taxon>
        <taxon>Thermosynechococcaceae</taxon>
        <taxon>Parathermosynechococcus</taxon>
    </lineage>
</organism>
<dbReference type="PANTHER" id="PTHR37953:SF1">
    <property type="entry name" value="UPF0127 PROTEIN MJ1496"/>
    <property type="match status" value="1"/>
</dbReference>
<reference evidence="1 2" key="1">
    <citation type="submission" date="2016-11" db="EMBL/GenBank/DDBJ databases">
        <title>Complete genome sequence of thermophilic cyanobacteria strain Synechococcus sp. PCC6715.</title>
        <authorList>
            <person name="Tang J."/>
            <person name="Daroch M."/>
            <person name="Liang Y."/>
            <person name="Jiang D."/>
            <person name="Shah M."/>
        </authorList>
    </citation>
    <scope>NUCLEOTIDE SEQUENCE [LARGE SCALE GENOMIC DNA]</scope>
    <source>
        <strain evidence="1 2">PCC 6715</strain>
    </source>
</reference>
<protein>
    <recommendedName>
        <fullName evidence="3">DUF192 domain-containing protein</fullName>
    </recommendedName>
</protein>
<dbReference type="RefSeq" id="WP_099798481.1">
    <property type="nucleotide sequence ID" value="NZ_CP018092.1"/>
</dbReference>
<name>A0A2D2Q0Y8_PARLV</name>
<gene>
    <name evidence="1" type="ORF">BRW62_04510</name>
</gene>
<proteinExistence type="predicted"/>
<sequence>MFYGKGNIRFLGVLLISISLLLGCQALSQGDRPPGISRGVPQYLPITAKVNIHDTWIELEVARTPAQQQLGLMFRSQLAANRGMLFPVSPPQVASFWMKNCLIALDLIFIRSGQVVAIVADAPPCQTQECPTYESGVPVDYVLELAAGRADELGLRVGDPLTIQYLDAPQSMLPK</sequence>
<evidence type="ECO:0000313" key="1">
    <source>
        <dbReference type="EMBL" id="ATS18129.1"/>
    </source>
</evidence>
<dbReference type="Proteomes" id="UP000231057">
    <property type="component" value="Chromosome"/>
</dbReference>
<dbReference type="PROSITE" id="PS51257">
    <property type="entry name" value="PROKAR_LIPOPROTEIN"/>
    <property type="match status" value="1"/>
</dbReference>
<dbReference type="AlphaFoldDB" id="A0A2D2Q0Y8"/>
<evidence type="ECO:0008006" key="3">
    <source>
        <dbReference type="Google" id="ProtNLM"/>
    </source>
</evidence>
<dbReference type="KEGG" id="slw:BRW62_04510"/>
<dbReference type="Pfam" id="PF02643">
    <property type="entry name" value="DUF192"/>
    <property type="match status" value="1"/>
</dbReference>
<dbReference type="EMBL" id="CP018092">
    <property type="protein sequence ID" value="ATS18129.1"/>
    <property type="molecule type" value="Genomic_DNA"/>
</dbReference>
<dbReference type="Gene3D" id="2.60.120.1140">
    <property type="entry name" value="Protein of unknown function DUF192"/>
    <property type="match status" value="1"/>
</dbReference>
<dbReference type="InterPro" id="IPR038695">
    <property type="entry name" value="Saro_0823-like_sf"/>
</dbReference>
<dbReference type="PANTHER" id="PTHR37953">
    <property type="entry name" value="UPF0127 PROTEIN MJ1496"/>
    <property type="match status" value="1"/>
</dbReference>